<organism evidence="2 3">
    <name type="scientific">Dimorphilus gyrociliatus</name>
    <dbReference type="NCBI Taxonomy" id="2664684"/>
    <lineage>
        <taxon>Eukaryota</taxon>
        <taxon>Metazoa</taxon>
        <taxon>Spiralia</taxon>
        <taxon>Lophotrochozoa</taxon>
        <taxon>Annelida</taxon>
        <taxon>Polychaeta</taxon>
        <taxon>Polychaeta incertae sedis</taxon>
        <taxon>Dinophilidae</taxon>
        <taxon>Dimorphilus</taxon>
    </lineage>
</organism>
<protein>
    <submittedName>
        <fullName evidence="2">DgyrCDS13564</fullName>
    </submittedName>
</protein>
<gene>
    <name evidence="2" type="ORF">DGYR_LOCUS12713</name>
</gene>
<dbReference type="EMBL" id="CAJFCJ010000026">
    <property type="protein sequence ID" value="CAD5125325.1"/>
    <property type="molecule type" value="Genomic_DNA"/>
</dbReference>
<feature type="compositionally biased region" description="Polar residues" evidence="1">
    <location>
        <begin position="1"/>
        <end position="13"/>
    </location>
</feature>
<dbReference type="AlphaFoldDB" id="A0A7I8WB03"/>
<dbReference type="Proteomes" id="UP000549394">
    <property type="component" value="Unassembled WGS sequence"/>
</dbReference>
<evidence type="ECO:0000256" key="1">
    <source>
        <dbReference type="SAM" id="MobiDB-lite"/>
    </source>
</evidence>
<evidence type="ECO:0000313" key="3">
    <source>
        <dbReference type="Proteomes" id="UP000549394"/>
    </source>
</evidence>
<accession>A0A7I8WB03</accession>
<feature type="region of interest" description="Disordered" evidence="1">
    <location>
        <begin position="1"/>
        <end position="22"/>
    </location>
</feature>
<reference evidence="2 3" key="1">
    <citation type="submission" date="2020-08" db="EMBL/GenBank/DDBJ databases">
        <authorList>
            <person name="Hejnol A."/>
        </authorList>
    </citation>
    <scope>NUCLEOTIDE SEQUENCE [LARGE SCALE GENOMIC DNA]</scope>
</reference>
<comment type="caution">
    <text evidence="2">The sequence shown here is derived from an EMBL/GenBank/DDBJ whole genome shotgun (WGS) entry which is preliminary data.</text>
</comment>
<sequence length="92" mass="10537">MEKGQTEQGTTTPKGEMDEKEEEAWLRVTIQELREIKGSADQLLDEAAAYSMVRESIIEELRERMSTSGALLEIAEMILNIHVSRREDQDKL</sequence>
<name>A0A7I8WB03_9ANNE</name>
<proteinExistence type="predicted"/>
<keyword evidence="3" id="KW-1185">Reference proteome</keyword>
<evidence type="ECO:0000313" key="2">
    <source>
        <dbReference type="EMBL" id="CAD5125325.1"/>
    </source>
</evidence>